<proteinExistence type="predicted"/>
<dbReference type="InterPro" id="IPR052225">
    <property type="entry name" value="Ser/Arg_repetitive_matrix"/>
</dbReference>
<dbReference type="Proteomes" id="UP000663844">
    <property type="component" value="Unassembled WGS sequence"/>
</dbReference>
<dbReference type="SUPFAM" id="SSF57850">
    <property type="entry name" value="RING/U-box"/>
    <property type="match status" value="1"/>
</dbReference>
<dbReference type="PANTHER" id="PTHR23148">
    <property type="entry name" value="SERINE/ARGININE REGULATED NUCLEAR MATRIX PROTEIN"/>
    <property type="match status" value="1"/>
</dbReference>
<feature type="non-terminal residue" evidence="2">
    <location>
        <position position="1"/>
    </location>
</feature>
<reference evidence="2" key="1">
    <citation type="submission" date="2021-02" db="EMBL/GenBank/DDBJ databases">
        <authorList>
            <person name="Nowell W R."/>
        </authorList>
    </citation>
    <scope>NUCLEOTIDE SEQUENCE</scope>
</reference>
<sequence length="329" mass="37771">TAPPTPASTTAPPTPASTTAPPIPASTPVRRQGSSRSPSRRQGSSRSPSRRREPSRSPSRRREPAHSPSRRREPARSPSRRRGPARSPARPPCRSPRRSPHRVRRRSPPSRAPSPQEPRKRKHSNTRTAEKSQDYVKYMCGHYVHVNCYHQHNQQHYRICPACGLFSWVNHYDLLIMDDSLQSTTSQPTDITEPTTATDIVVTMDEEKKKKIITFLAGQSIYIPSEYLGRLEQIGLLDKLMVMARKQSIKNTSVQRMLKRYHIRIPDGFYSQMFADDLFEPLLNETRNIDSKEEILHTNHLKTLFDRDLKRQSTNDPDERSTAKKQKKN</sequence>
<dbReference type="PANTHER" id="PTHR23148:SF0">
    <property type="entry name" value="SERINE_ARGININE REPETITIVE MATRIX PROTEIN 1"/>
    <property type="match status" value="1"/>
</dbReference>
<evidence type="ECO:0000313" key="2">
    <source>
        <dbReference type="EMBL" id="CAF3908599.1"/>
    </source>
</evidence>
<feature type="region of interest" description="Disordered" evidence="1">
    <location>
        <begin position="1"/>
        <end position="131"/>
    </location>
</feature>
<dbReference type="GO" id="GO:0003723">
    <property type="term" value="F:RNA binding"/>
    <property type="evidence" value="ECO:0007669"/>
    <property type="project" value="TreeGrafter"/>
</dbReference>
<dbReference type="AlphaFoldDB" id="A0A819I6H1"/>
<gene>
    <name evidence="2" type="ORF">OXD698_LOCUS24349</name>
</gene>
<feature type="compositionally biased region" description="Basic and acidic residues" evidence="1">
    <location>
        <begin position="50"/>
        <end position="75"/>
    </location>
</feature>
<feature type="region of interest" description="Disordered" evidence="1">
    <location>
        <begin position="307"/>
        <end position="329"/>
    </location>
</feature>
<evidence type="ECO:0000256" key="1">
    <source>
        <dbReference type="SAM" id="MobiDB-lite"/>
    </source>
</evidence>
<protein>
    <submittedName>
        <fullName evidence="2">Uncharacterized protein</fullName>
    </submittedName>
</protein>
<organism evidence="2 3">
    <name type="scientific">Adineta steineri</name>
    <dbReference type="NCBI Taxonomy" id="433720"/>
    <lineage>
        <taxon>Eukaryota</taxon>
        <taxon>Metazoa</taxon>
        <taxon>Spiralia</taxon>
        <taxon>Gnathifera</taxon>
        <taxon>Rotifera</taxon>
        <taxon>Eurotatoria</taxon>
        <taxon>Bdelloidea</taxon>
        <taxon>Adinetida</taxon>
        <taxon>Adinetidae</taxon>
        <taxon>Adineta</taxon>
    </lineage>
</organism>
<dbReference type="EMBL" id="CAJOAZ010002236">
    <property type="protein sequence ID" value="CAF3908599.1"/>
    <property type="molecule type" value="Genomic_DNA"/>
</dbReference>
<evidence type="ECO:0000313" key="3">
    <source>
        <dbReference type="Proteomes" id="UP000663844"/>
    </source>
</evidence>
<name>A0A819I6H1_9BILA</name>
<feature type="compositionally biased region" description="Basic residues" evidence="1">
    <location>
        <begin position="95"/>
        <end position="108"/>
    </location>
</feature>
<dbReference type="GO" id="GO:0005681">
    <property type="term" value="C:spliceosomal complex"/>
    <property type="evidence" value="ECO:0007669"/>
    <property type="project" value="TreeGrafter"/>
</dbReference>
<comment type="caution">
    <text evidence="2">The sequence shown here is derived from an EMBL/GenBank/DDBJ whole genome shotgun (WGS) entry which is preliminary data.</text>
</comment>
<dbReference type="GO" id="GO:0048024">
    <property type="term" value="P:regulation of mRNA splicing, via spliceosome"/>
    <property type="evidence" value="ECO:0007669"/>
    <property type="project" value="TreeGrafter"/>
</dbReference>
<feature type="compositionally biased region" description="Basic and acidic residues" evidence="1">
    <location>
        <begin position="307"/>
        <end position="322"/>
    </location>
</feature>
<accession>A0A819I6H1</accession>
<feature type="compositionally biased region" description="Low complexity" evidence="1">
    <location>
        <begin position="7"/>
        <end position="47"/>
    </location>
</feature>